<proteinExistence type="predicted"/>
<dbReference type="InterPro" id="IPR001375">
    <property type="entry name" value="Peptidase_S9_cat"/>
</dbReference>
<protein>
    <submittedName>
        <fullName evidence="7">Prolyl oligopeptidase</fullName>
    </submittedName>
</protein>
<evidence type="ECO:0000259" key="6">
    <source>
        <dbReference type="Pfam" id="PF02897"/>
    </source>
</evidence>
<dbReference type="InterPro" id="IPR051167">
    <property type="entry name" value="Prolyl_oligopep/macrocyclase"/>
</dbReference>
<organism evidence="7 8">
    <name type="scientific">Aquimarina spongiae</name>
    <dbReference type="NCBI Taxonomy" id="570521"/>
    <lineage>
        <taxon>Bacteria</taxon>
        <taxon>Pseudomonadati</taxon>
        <taxon>Bacteroidota</taxon>
        <taxon>Flavobacteriia</taxon>
        <taxon>Flavobacteriales</taxon>
        <taxon>Flavobacteriaceae</taxon>
        <taxon>Aquimarina</taxon>
    </lineage>
</organism>
<dbReference type="PANTHER" id="PTHR42881:SF13">
    <property type="entry name" value="PROLYL ENDOPEPTIDASE"/>
    <property type="match status" value="1"/>
</dbReference>
<dbReference type="GO" id="GO:0004252">
    <property type="term" value="F:serine-type endopeptidase activity"/>
    <property type="evidence" value="ECO:0007669"/>
    <property type="project" value="InterPro"/>
</dbReference>
<dbReference type="Gene3D" id="3.40.50.1820">
    <property type="entry name" value="alpha/beta hydrolase"/>
    <property type="match status" value="1"/>
</dbReference>
<dbReference type="Gene3D" id="2.130.10.120">
    <property type="entry name" value="Prolyl oligopeptidase, N-terminal domain"/>
    <property type="match status" value="1"/>
</dbReference>
<dbReference type="GO" id="GO:0006508">
    <property type="term" value="P:proteolysis"/>
    <property type="evidence" value="ECO:0007669"/>
    <property type="project" value="UniProtKB-KW"/>
</dbReference>
<keyword evidence="1" id="KW-0645">Protease</keyword>
<dbReference type="SUPFAM" id="SSF53474">
    <property type="entry name" value="alpha/beta-Hydrolases"/>
    <property type="match status" value="1"/>
</dbReference>
<sequence length="691" mass="78314">MKKSIFFTLIILGIFGNLNAQEDPYLWLEEVDGKKALEFVEKQNKITVDKLTNFKQYDAIYNSSLEIYNDTEKIAYPSVYGEFVYNFWKDKDHVRGIWRRSPKAAYLNGTPQWETLIDIDKMSKEDGVKWVYKGANGLYPKYNRFMVRLSKGGGDATIKREFDVTTKTFVEDGFYIEESKGNASYIDENTLIVSSNFGENTMTTSGYPRQIKLWKRGTPLSNAKLIYEAKTSDVAARGYSLRDGSENYIILGRSITFYEYQTFAWINDKLVKLDIPQDVYISGILNNQLILDLKSDWEVDGITYTQGTVISLNFKDLLENKKTIQQLLKPDEFSSVSGIYTTKSKVLINMLNNVSGELYTYSFVDGKWKQQQIDAPAHGSISVVDLDEFSDEYFFSFSNFLTPNTLFIANASDGSFKALKSRKAYFDGSAYEVNQIKVASKDGTKIPYFIVSAKNMKYDGTNPTLLYGYGGFEVSMDPFYSGTFGKAWLENGGVFVLANIRGGGEFGPRWHQAGLKEKRQNVYDDFHAVAKDLITRKVTAPEHLGIMGGSNGGLLVGVAFTQRPDLYNAAVCQVPLLDMKRYNKLLAGASWMGEYGNPDIPDEWEYIKTYSPYQNLKKGKTYPEVYFYTSTRDDRVHPGHARKMAAKMIDMGHPVLYYENTEGGHAGSSTNEQSARSSAMSFSYLLMKLKK</sequence>
<feature type="chain" id="PRO_5011957622" evidence="4">
    <location>
        <begin position="21"/>
        <end position="691"/>
    </location>
</feature>
<evidence type="ECO:0000313" key="7">
    <source>
        <dbReference type="EMBL" id="SHJ47951.1"/>
    </source>
</evidence>
<feature type="domain" description="Peptidase S9 prolyl oligopeptidase catalytic" evidence="5">
    <location>
        <begin position="487"/>
        <end position="690"/>
    </location>
</feature>
<dbReference type="GO" id="GO:0005829">
    <property type="term" value="C:cytosol"/>
    <property type="evidence" value="ECO:0007669"/>
    <property type="project" value="TreeGrafter"/>
</dbReference>
<evidence type="ECO:0000313" key="8">
    <source>
        <dbReference type="Proteomes" id="UP000184432"/>
    </source>
</evidence>
<keyword evidence="2" id="KW-0378">Hydrolase</keyword>
<evidence type="ECO:0000256" key="2">
    <source>
        <dbReference type="ARBA" id="ARBA00022801"/>
    </source>
</evidence>
<dbReference type="PRINTS" id="PR00862">
    <property type="entry name" value="PROLIGOPTASE"/>
</dbReference>
<keyword evidence="8" id="KW-1185">Reference proteome</keyword>
<keyword evidence="4" id="KW-0732">Signal</keyword>
<evidence type="ECO:0000259" key="5">
    <source>
        <dbReference type="Pfam" id="PF00326"/>
    </source>
</evidence>
<dbReference type="InterPro" id="IPR023302">
    <property type="entry name" value="Pept_S9A_N"/>
</dbReference>
<dbReference type="InterPro" id="IPR029058">
    <property type="entry name" value="AB_hydrolase_fold"/>
</dbReference>
<reference evidence="8" key="1">
    <citation type="submission" date="2016-11" db="EMBL/GenBank/DDBJ databases">
        <authorList>
            <person name="Varghese N."/>
            <person name="Submissions S."/>
        </authorList>
    </citation>
    <scope>NUCLEOTIDE SEQUENCE [LARGE SCALE GENOMIC DNA]</scope>
    <source>
        <strain evidence="8">DSM 22623</strain>
    </source>
</reference>
<evidence type="ECO:0000256" key="3">
    <source>
        <dbReference type="ARBA" id="ARBA00022825"/>
    </source>
</evidence>
<gene>
    <name evidence="7" type="ORF">SAMN04488508_109148</name>
</gene>
<dbReference type="PANTHER" id="PTHR42881">
    <property type="entry name" value="PROLYL ENDOPEPTIDASE"/>
    <property type="match status" value="1"/>
</dbReference>
<keyword evidence="3" id="KW-0720">Serine protease</keyword>
<dbReference type="EMBL" id="FQYP01000009">
    <property type="protein sequence ID" value="SHJ47951.1"/>
    <property type="molecule type" value="Genomic_DNA"/>
</dbReference>
<feature type="domain" description="Peptidase S9A N-terminal" evidence="6">
    <location>
        <begin position="21"/>
        <end position="421"/>
    </location>
</feature>
<dbReference type="Pfam" id="PF00326">
    <property type="entry name" value="Peptidase_S9"/>
    <property type="match status" value="1"/>
</dbReference>
<dbReference type="Proteomes" id="UP000184432">
    <property type="component" value="Unassembled WGS sequence"/>
</dbReference>
<dbReference type="AlphaFoldDB" id="A0A1M6JML1"/>
<dbReference type="SUPFAM" id="SSF50993">
    <property type="entry name" value="Peptidase/esterase 'gauge' domain"/>
    <property type="match status" value="1"/>
</dbReference>
<dbReference type="GO" id="GO:0070012">
    <property type="term" value="F:oligopeptidase activity"/>
    <property type="evidence" value="ECO:0007669"/>
    <property type="project" value="TreeGrafter"/>
</dbReference>
<accession>A0A1M6JML1</accession>
<evidence type="ECO:0000256" key="4">
    <source>
        <dbReference type="SAM" id="SignalP"/>
    </source>
</evidence>
<dbReference type="STRING" id="570521.SAMN04488508_109148"/>
<name>A0A1M6JML1_9FLAO</name>
<dbReference type="OrthoDB" id="9801421at2"/>
<evidence type="ECO:0000256" key="1">
    <source>
        <dbReference type="ARBA" id="ARBA00022670"/>
    </source>
</evidence>
<dbReference type="RefSeq" id="WP_073319984.1">
    <property type="nucleotide sequence ID" value="NZ_FQYP01000009.1"/>
</dbReference>
<dbReference type="Pfam" id="PF02897">
    <property type="entry name" value="Peptidase_S9_N"/>
    <property type="match status" value="1"/>
</dbReference>
<feature type="signal peptide" evidence="4">
    <location>
        <begin position="1"/>
        <end position="20"/>
    </location>
</feature>
<dbReference type="InterPro" id="IPR002470">
    <property type="entry name" value="Peptidase_S9A"/>
</dbReference>